<keyword evidence="7" id="KW-0676">Redox-active center</keyword>
<dbReference type="InterPro" id="IPR051548">
    <property type="entry name" value="Grx-like_ET"/>
</dbReference>
<evidence type="ECO:0000313" key="9">
    <source>
        <dbReference type="EMBL" id="RRC95984.1"/>
    </source>
</evidence>
<dbReference type="SUPFAM" id="SSF52833">
    <property type="entry name" value="Thioredoxin-like"/>
    <property type="match status" value="1"/>
</dbReference>
<evidence type="ECO:0000256" key="7">
    <source>
        <dbReference type="ARBA" id="ARBA00023284"/>
    </source>
</evidence>
<evidence type="ECO:0000256" key="3">
    <source>
        <dbReference type="ARBA" id="ARBA00017945"/>
    </source>
</evidence>
<comment type="function">
    <text evidence="1">Electron transport system for the ribonucleotide reductase system NrdEF.</text>
</comment>
<keyword evidence="5" id="KW-0249">Electron transport</keyword>
<dbReference type="GO" id="GO:0045454">
    <property type="term" value="P:cell redox homeostasis"/>
    <property type="evidence" value="ECO:0007669"/>
    <property type="project" value="InterPro"/>
</dbReference>
<dbReference type="EMBL" id="RQZF01000002">
    <property type="protein sequence ID" value="RRC95984.1"/>
    <property type="molecule type" value="Genomic_DNA"/>
</dbReference>
<keyword evidence="4" id="KW-0813">Transport</keyword>
<keyword evidence="10" id="KW-1185">Reference proteome</keyword>
<evidence type="ECO:0000256" key="6">
    <source>
        <dbReference type="ARBA" id="ARBA00023157"/>
    </source>
</evidence>
<accession>A0A3P1SG23</accession>
<dbReference type="NCBIfam" id="TIGR02194">
    <property type="entry name" value="GlrX_NrdH"/>
    <property type="match status" value="1"/>
</dbReference>
<evidence type="ECO:0000256" key="2">
    <source>
        <dbReference type="ARBA" id="ARBA00007787"/>
    </source>
</evidence>
<dbReference type="OrthoDB" id="8545217at2"/>
<dbReference type="PROSITE" id="PS51354">
    <property type="entry name" value="GLUTAREDOXIN_2"/>
    <property type="match status" value="1"/>
</dbReference>
<evidence type="ECO:0000256" key="1">
    <source>
        <dbReference type="ARBA" id="ARBA00002292"/>
    </source>
</evidence>
<dbReference type="InterPro" id="IPR036249">
    <property type="entry name" value="Thioredoxin-like_sf"/>
</dbReference>
<comment type="similarity">
    <text evidence="2">Belongs to the glutaredoxin family.</text>
</comment>
<protein>
    <recommendedName>
        <fullName evidence="3">Glutaredoxin-like protein NrdH</fullName>
    </recommendedName>
</protein>
<name>A0A3P1SG23_9ACTO</name>
<dbReference type="AlphaFoldDB" id="A0A3P1SG23"/>
<organism evidence="9 10">
    <name type="scientific">Schaalia canis</name>
    <dbReference type="NCBI Taxonomy" id="100469"/>
    <lineage>
        <taxon>Bacteria</taxon>
        <taxon>Bacillati</taxon>
        <taxon>Actinomycetota</taxon>
        <taxon>Actinomycetes</taxon>
        <taxon>Actinomycetales</taxon>
        <taxon>Actinomycetaceae</taxon>
        <taxon>Schaalia</taxon>
    </lineage>
</organism>
<dbReference type="CDD" id="cd02976">
    <property type="entry name" value="NrdH"/>
    <property type="match status" value="1"/>
</dbReference>
<comment type="caution">
    <text evidence="9">The sequence shown here is derived from an EMBL/GenBank/DDBJ whole genome shotgun (WGS) entry which is preliminary data.</text>
</comment>
<evidence type="ECO:0000256" key="4">
    <source>
        <dbReference type="ARBA" id="ARBA00022448"/>
    </source>
</evidence>
<evidence type="ECO:0000256" key="5">
    <source>
        <dbReference type="ARBA" id="ARBA00022982"/>
    </source>
</evidence>
<dbReference type="GO" id="GO:0009055">
    <property type="term" value="F:electron transfer activity"/>
    <property type="evidence" value="ECO:0007669"/>
    <property type="project" value="TreeGrafter"/>
</dbReference>
<dbReference type="Gene3D" id="3.40.30.10">
    <property type="entry name" value="Glutaredoxin"/>
    <property type="match status" value="1"/>
</dbReference>
<sequence length="87" mass="9490">MTITVYTKPMCVQCTATYRALDKQGLPYTSVDVSEDMEALEFIKGLGYQQAPVVIAGDDHWSGYRPDRIKAAAAAFETSSALRVAQA</sequence>
<evidence type="ECO:0000259" key="8">
    <source>
        <dbReference type="Pfam" id="PF00462"/>
    </source>
</evidence>
<dbReference type="InterPro" id="IPR002109">
    <property type="entry name" value="Glutaredoxin"/>
</dbReference>
<feature type="domain" description="Glutaredoxin" evidence="8">
    <location>
        <begin position="3"/>
        <end position="61"/>
    </location>
</feature>
<proteinExistence type="inferred from homology"/>
<keyword evidence="6" id="KW-1015">Disulfide bond</keyword>
<dbReference type="InterPro" id="IPR011909">
    <property type="entry name" value="GlrX_NrdH"/>
</dbReference>
<dbReference type="PANTHER" id="PTHR34386">
    <property type="entry name" value="GLUTAREDOXIN"/>
    <property type="match status" value="1"/>
</dbReference>
<evidence type="ECO:0000313" key="10">
    <source>
        <dbReference type="Proteomes" id="UP000280444"/>
    </source>
</evidence>
<dbReference type="Pfam" id="PF00462">
    <property type="entry name" value="Glutaredoxin"/>
    <property type="match status" value="1"/>
</dbReference>
<dbReference type="Proteomes" id="UP000280444">
    <property type="component" value="Unassembled WGS sequence"/>
</dbReference>
<dbReference type="PANTHER" id="PTHR34386:SF1">
    <property type="entry name" value="GLUTAREDOXIN-LIKE PROTEIN NRDH"/>
    <property type="match status" value="1"/>
</dbReference>
<gene>
    <name evidence="9" type="primary">nrdH</name>
    <name evidence="9" type="ORF">EII11_03835</name>
</gene>
<dbReference type="RefSeq" id="WP_124868761.1">
    <property type="nucleotide sequence ID" value="NZ_RQZF01000002.1"/>
</dbReference>
<reference evidence="9 10" key="1">
    <citation type="submission" date="2018-11" db="EMBL/GenBank/DDBJ databases">
        <title>Genomes From Bacteria Associated with the Canine Oral Cavity: a Test Case for Automated Genome-Based Taxonomic Assignment.</title>
        <authorList>
            <person name="Coil D.A."/>
            <person name="Jospin G."/>
            <person name="Darling A.E."/>
            <person name="Wallis C."/>
            <person name="Davis I.J."/>
            <person name="Harris S."/>
            <person name="Eisen J.A."/>
            <person name="Holcombe L.J."/>
            <person name="O'Flynn C."/>
        </authorList>
    </citation>
    <scope>NUCLEOTIDE SEQUENCE [LARGE SCALE GENOMIC DNA]</scope>
    <source>
        <strain evidence="9 10">OH770</strain>
    </source>
</reference>